<proteinExistence type="predicted"/>
<sequence>MKQVFADTFYWLALLNSRDEWHNTALKMVDTLEDVQIVTIDEVLVEVLNALSAYGTRMRQRTVETVKEFANEPNVLHIPQSRSTFANGLALYEQRLDKEYSLTDCISMQTMRQMGIVEVLTEDKHFTQEGFIILFRKELL</sequence>
<dbReference type="RefSeq" id="WP_162425505.1">
    <property type="nucleotide sequence ID" value="NZ_WVIE01000051.1"/>
</dbReference>
<dbReference type="GO" id="GO:0016075">
    <property type="term" value="P:rRNA catabolic process"/>
    <property type="evidence" value="ECO:0007669"/>
    <property type="project" value="TreeGrafter"/>
</dbReference>
<dbReference type="Pfam" id="PF01850">
    <property type="entry name" value="PIN"/>
    <property type="match status" value="1"/>
</dbReference>
<dbReference type="PANTHER" id="PTHR42188:SF1">
    <property type="entry name" value="23S RRNA-SPECIFIC ENDONUCLEASE VAPC20"/>
    <property type="match status" value="1"/>
</dbReference>
<keyword evidence="3" id="KW-1185">Reference proteome</keyword>
<dbReference type="GO" id="GO:0004521">
    <property type="term" value="F:RNA endonuclease activity"/>
    <property type="evidence" value="ECO:0007669"/>
    <property type="project" value="InterPro"/>
</dbReference>
<gene>
    <name evidence="2" type="ORF">GS601_22335</name>
</gene>
<protein>
    <submittedName>
        <fullName evidence="2">PIN domain-containing protein</fullName>
    </submittedName>
</protein>
<comment type="caution">
    <text evidence="2">The sequence shown here is derived from an EMBL/GenBank/DDBJ whole genome shotgun (WGS) entry which is preliminary data.</text>
</comment>
<dbReference type="PANTHER" id="PTHR42188">
    <property type="entry name" value="23S RRNA-SPECIFIC ENDONUCLEASE VAPC20"/>
    <property type="match status" value="1"/>
</dbReference>
<organism evidence="2 3">
    <name type="scientific">Myxacorys almedinensis A</name>
    <dbReference type="NCBI Taxonomy" id="2690445"/>
    <lineage>
        <taxon>Bacteria</taxon>
        <taxon>Bacillati</taxon>
        <taxon>Cyanobacteriota</taxon>
        <taxon>Cyanophyceae</taxon>
        <taxon>Leptolyngbyales</taxon>
        <taxon>Leptolyngbyaceae</taxon>
        <taxon>Myxacorys</taxon>
        <taxon>Myxacorys almedinensis</taxon>
    </lineage>
</organism>
<dbReference type="InterPro" id="IPR039018">
    <property type="entry name" value="VapC20-like"/>
</dbReference>
<dbReference type="EMBL" id="WVIE01000051">
    <property type="protein sequence ID" value="NDJ19982.1"/>
    <property type="molecule type" value="Genomic_DNA"/>
</dbReference>
<evidence type="ECO:0000313" key="3">
    <source>
        <dbReference type="Proteomes" id="UP000646053"/>
    </source>
</evidence>
<dbReference type="Proteomes" id="UP000646053">
    <property type="component" value="Unassembled WGS sequence"/>
</dbReference>
<dbReference type="InterPro" id="IPR029060">
    <property type="entry name" value="PIN-like_dom_sf"/>
</dbReference>
<accession>A0A8J8CPT4</accession>
<evidence type="ECO:0000259" key="1">
    <source>
        <dbReference type="Pfam" id="PF01850"/>
    </source>
</evidence>
<evidence type="ECO:0000313" key="2">
    <source>
        <dbReference type="EMBL" id="NDJ19982.1"/>
    </source>
</evidence>
<name>A0A8J8CPT4_9CYAN</name>
<dbReference type="InterPro" id="IPR002716">
    <property type="entry name" value="PIN_dom"/>
</dbReference>
<reference evidence="2" key="1">
    <citation type="submission" date="2019-12" db="EMBL/GenBank/DDBJ databases">
        <title>High-Quality draft genome sequences of three cyanobacteria isolated from the limestone walls of the Old Cathedral of Coimbra.</title>
        <authorList>
            <person name="Tiago I."/>
            <person name="Soares F."/>
            <person name="Portugal A."/>
        </authorList>
    </citation>
    <scope>NUCLEOTIDE SEQUENCE</scope>
    <source>
        <strain evidence="2">A</strain>
    </source>
</reference>
<dbReference type="Gene3D" id="3.40.50.1010">
    <property type="entry name" value="5'-nuclease"/>
    <property type="match status" value="1"/>
</dbReference>
<dbReference type="SUPFAM" id="SSF88723">
    <property type="entry name" value="PIN domain-like"/>
    <property type="match status" value="1"/>
</dbReference>
<dbReference type="AlphaFoldDB" id="A0A8J8CPT4"/>
<feature type="domain" description="PIN" evidence="1">
    <location>
        <begin position="5"/>
        <end position="127"/>
    </location>
</feature>